<keyword evidence="3" id="KW-1185">Reference proteome</keyword>
<dbReference type="Proteomes" id="UP001229421">
    <property type="component" value="Unassembled WGS sequence"/>
</dbReference>
<evidence type="ECO:0008006" key="4">
    <source>
        <dbReference type="Google" id="ProtNLM"/>
    </source>
</evidence>
<proteinExistence type="predicted"/>
<keyword evidence="1" id="KW-0732">Signal</keyword>
<reference evidence="2" key="1">
    <citation type="journal article" date="2023" name="bioRxiv">
        <title>Improved chromosome-level genome assembly for marigold (Tagetes erecta).</title>
        <authorList>
            <person name="Jiang F."/>
            <person name="Yuan L."/>
            <person name="Wang S."/>
            <person name="Wang H."/>
            <person name="Xu D."/>
            <person name="Wang A."/>
            <person name="Fan W."/>
        </authorList>
    </citation>
    <scope>NUCLEOTIDE SEQUENCE</scope>
    <source>
        <strain evidence="2">WSJ</strain>
        <tissue evidence="2">Leaf</tissue>
    </source>
</reference>
<protein>
    <recommendedName>
        <fullName evidence="4">Secreted protein</fullName>
    </recommendedName>
</protein>
<comment type="caution">
    <text evidence="2">The sequence shown here is derived from an EMBL/GenBank/DDBJ whole genome shotgun (WGS) entry which is preliminary data.</text>
</comment>
<evidence type="ECO:0000313" key="2">
    <source>
        <dbReference type="EMBL" id="KAK1424299.1"/>
    </source>
</evidence>
<accession>A0AAD8KK94</accession>
<dbReference type="AlphaFoldDB" id="A0AAD8KK94"/>
<evidence type="ECO:0000256" key="1">
    <source>
        <dbReference type="SAM" id="SignalP"/>
    </source>
</evidence>
<gene>
    <name evidence="2" type="ORF">QVD17_19626</name>
</gene>
<sequence>MALLATVVLLFQRISPFISSNRKASSAASSFPTLYATPSPPHCHHFKLSNRFWGIMSRKGNIFCILQYLLNER</sequence>
<name>A0AAD8KK94_TARER</name>
<dbReference type="EMBL" id="JAUHHV010000005">
    <property type="protein sequence ID" value="KAK1424299.1"/>
    <property type="molecule type" value="Genomic_DNA"/>
</dbReference>
<feature type="signal peptide" evidence="1">
    <location>
        <begin position="1"/>
        <end position="16"/>
    </location>
</feature>
<organism evidence="2 3">
    <name type="scientific">Tagetes erecta</name>
    <name type="common">African marigold</name>
    <dbReference type="NCBI Taxonomy" id="13708"/>
    <lineage>
        <taxon>Eukaryota</taxon>
        <taxon>Viridiplantae</taxon>
        <taxon>Streptophyta</taxon>
        <taxon>Embryophyta</taxon>
        <taxon>Tracheophyta</taxon>
        <taxon>Spermatophyta</taxon>
        <taxon>Magnoliopsida</taxon>
        <taxon>eudicotyledons</taxon>
        <taxon>Gunneridae</taxon>
        <taxon>Pentapetalae</taxon>
        <taxon>asterids</taxon>
        <taxon>campanulids</taxon>
        <taxon>Asterales</taxon>
        <taxon>Asteraceae</taxon>
        <taxon>Asteroideae</taxon>
        <taxon>Heliantheae alliance</taxon>
        <taxon>Tageteae</taxon>
        <taxon>Tagetes</taxon>
    </lineage>
</organism>
<evidence type="ECO:0000313" key="3">
    <source>
        <dbReference type="Proteomes" id="UP001229421"/>
    </source>
</evidence>
<feature type="chain" id="PRO_5042175591" description="Secreted protein" evidence="1">
    <location>
        <begin position="17"/>
        <end position="73"/>
    </location>
</feature>